<organism evidence="2">
    <name type="scientific">marine sediment metagenome</name>
    <dbReference type="NCBI Taxonomy" id="412755"/>
    <lineage>
        <taxon>unclassified sequences</taxon>
        <taxon>metagenomes</taxon>
        <taxon>ecological metagenomes</taxon>
    </lineage>
</organism>
<dbReference type="AlphaFoldDB" id="X1JEA7"/>
<feature type="non-terminal residue" evidence="2">
    <location>
        <position position="1"/>
    </location>
</feature>
<dbReference type="InterPro" id="IPR044880">
    <property type="entry name" value="NCX_ion-bd_dom_sf"/>
</dbReference>
<evidence type="ECO:0000313" key="2">
    <source>
        <dbReference type="EMBL" id="GAH92332.1"/>
    </source>
</evidence>
<keyword evidence="1" id="KW-0812">Transmembrane</keyword>
<evidence type="ECO:0000256" key="1">
    <source>
        <dbReference type="SAM" id="Phobius"/>
    </source>
</evidence>
<name>X1JEA7_9ZZZZ</name>
<sequence length="153" mass="16393">PNLAIGNIFGSIMFNLLIIAIADFAHGPGPLFREVTTGQILTAILGIFLCAIAALSMLIKSSLLFAGVGIDSLTLIILYFLGIVVIFKYSKKTKPHDVLGTPKENYSAYSLPLTNIKFLIAAIIIIFTAMKLVQVANSLADLTGWGTTFMGTI</sequence>
<feature type="transmembrane region" description="Helical" evidence="1">
    <location>
        <begin position="65"/>
        <end position="87"/>
    </location>
</feature>
<gene>
    <name evidence="2" type="ORF">S03H2_68831</name>
</gene>
<feature type="transmembrane region" description="Helical" evidence="1">
    <location>
        <begin position="37"/>
        <end position="59"/>
    </location>
</feature>
<feature type="transmembrane region" description="Helical" evidence="1">
    <location>
        <begin position="6"/>
        <end position="25"/>
    </location>
</feature>
<dbReference type="EMBL" id="BARU01045338">
    <property type="protein sequence ID" value="GAH92332.1"/>
    <property type="molecule type" value="Genomic_DNA"/>
</dbReference>
<reference evidence="2" key="1">
    <citation type="journal article" date="2014" name="Front. Microbiol.">
        <title>High frequency of phylogenetically diverse reductive dehalogenase-homologous genes in deep subseafloor sedimentary metagenomes.</title>
        <authorList>
            <person name="Kawai M."/>
            <person name="Futagami T."/>
            <person name="Toyoda A."/>
            <person name="Takaki Y."/>
            <person name="Nishi S."/>
            <person name="Hori S."/>
            <person name="Arai W."/>
            <person name="Tsubouchi T."/>
            <person name="Morono Y."/>
            <person name="Uchiyama I."/>
            <person name="Ito T."/>
            <person name="Fujiyama A."/>
            <person name="Inagaki F."/>
            <person name="Takami H."/>
        </authorList>
    </citation>
    <scope>NUCLEOTIDE SEQUENCE</scope>
    <source>
        <strain evidence="2">Expedition CK06-06</strain>
    </source>
</reference>
<keyword evidence="1" id="KW-1133">Transmembrane helix</keyword>
<evidence type="ECO:0008006" key="3">
    <source>
        <dbReference type="Google" id="ProtNLM"/>
    </source>
</evidence>
<accession>X1JEA7</accession>
<proteinExistence type="predicted"/>
<feature type="transmembrane region" description="Helical" evidence="1">
    <location>
        <begin position="108"/>
        <end position="130"/>
    </location>
</feature>
<keyword evidence="1" id="KW-0472">Membrane</keyword>
<feature type="non-terminal residue" evidence="2">
    <location>
        <position position="153"/>
    </location>
</feature>
<comment type="caution">
    <text evidence="2">The sequence shown here is derived from an EMBL/GenBank/DDBJ whole genome shotgun (WGS) entry which is preliminary data.</text>
</comment>
<protein>
    <recommendedName>
        <fullName evidence="3">Sodium/calcium exchanger membrane region domain-containing protein</fullName>
    </recommendedName>
</protein>
<dbReference type="Gene3D" id="1.20.1420.30">
    <property type="entry name" value="NCX, central ion-binding region"/>
    <property type="match status" value="1"/>
</dbReference>